<dbReference type="Proteomes" id="UP000799770">
    <property type="component" value="Unassembled WGS sequence"/>
</dbReference>
<dbReference type="Pfam" id="PF12397">
    <property type="entry name" value="U3snoRNP10"/>
    <property type="match status" value="1"/>
</dbReference>
<dbReference type="InterPro" id="IPR016024">
    <property type="entry name" value="ARM-type_fold"/>
</dbReference>
<evidence type="ECO:0000256" key="6">
    <source>
        <dbReference type="ARBA" id="ARBA00022552"/>
    </source>
</evidence>
<dbReference type="SUPFAM" id="SSF48371">
    <property type="entry name" value="ARM repeat"/>
    <property type="match status" value="2"/>
</dbReference>
<comment type="function">
    <text evidence="9">Involved in nucleolar processing of pre-18S ribosomal RNA. Involved in ribosome biosynthesis.</text>
</comment>
<evidence type="ECO:0000256" key="4">
    <source>
        <dbReference type="ARBA" id="ARBA00015399"/>
    </source>
</evidence>
<evidence type="ECO:0000256" key="12">
    <source>
        <dbReference type="SAM" id="MobiDB-lite"/>
    </source>
</evidence>
<comment type="similarity">
    <text evidence="2 11">Belongs to the HEATR1/UTP10 family.</text>
</comment>
<evidence type="ECO:0000313" key="14">
    <source>
        <dbReference type="EMBL" id="KAF2120311.1"/>
    </source>
</evidence>
<keyword evidence="5 11" id="KW-0690">Ribosome biogenesis</keyword>
<dbReference type="PROSITE" id="PS50077">
    <property type="entry name" value="HEAT_REPEAT"/>
    <property type="match status" value="1"/>
</dbReference>
<evidence type="ECO:0000256" key="11">
    <source>
        <dbReference type="RuleBase" id="RU367065"/>
    </source>
</evidence>
<evidence type="ECO:0000313" key="15">
    <source>
        <dbReference type="Proteomes" id="UP000799770"/>
    </source>
</evidence>
<organism evidence="14 15">
    <name type="scientific">Lophiotrema nucula</name>
    <dbReference type="NCBI Taxonomy" id="690887"/>
    <lineage>
        <taxon>Eukaryota</taxon>
        <taxon>Fungi</taxon>
        <taxon>Dikarya</taxon>
        <taxon>Ascomycota</taxon>
        <taxon>Pezizomycotina</taxon>
        <taxon>Dothideomycetes</taxon>
        <taxon>Pleosporomycetidae</taxon>
        <taxon>Pleosporales</taxon>
        <taxon>Lophiotremataceae</taxon>
        <taxon>Lophiotrema</taxon>
    </lineage>
</organism>
<dbReference type="InterPro" id="IPR056473">
    <property type="entry name" value="HEAT_Utp10/HEAT1"/>
</dbReference>
<dbReference type="GO" id="GO:0030515">
    <property type="term" value="F:snoRNA binding"/>
    <property type="evidence" value="ECO:0007669"/>
    <property type="project" value="TreeGrafter"/>
</dbReference>
<dbReference type="InterPro" id="IPR011989">
    <property type="entry name" value="ARM-like"/>
</dbReference>
<dbReference type="InterPro" id="IPR022125">
    <property type="entry name" value="U3snoRNP10_N"/>
</dbReference>
<proteinExistence type="inferred from homology"/>
<evidence type="ECO:0000256" key="2">
    <source>
        <dbReference type="ARBA" id="ARBA00010559"/>
    </source>
</evidence>
<name>A0A6A5ZPW9_9PLEO</name>
<evidence type="ECO:0000256" key="1">
    <source>
        <dbReference type="ARBA" id="ARBA00004604"/>
    </source>
</evidence>
<evidence type="ECO:0000256" key="9">
    <source>
        <dbReference type="ARBA" id="ARBA00025076"/>
    </source>
</evidence>
<dbReference type="OrthoDB" id="31183at2759"/>
<sequence length="1781" mass="197326">MTSLQRQLAAIAASSTHQLDLKAQKAAHGKSLLYEPRVAASQSFDNIYLICQEGFRNLCALDHRFLPFSKTIFSEQSKEEDRTQRTKKENQELDTVLEAFITLVGPRLLLKPAEKALEWLVRRFRVHEYNTECLVLTYLPYHATPQFLALLSILPASPPPTLRFLHPYISSPTNPPRQTIVYTAVNTPAFFNALQSYVVKVLQASHFGPGLLSFWSSITTQAVDAILEQSQSGRRGIQDQRVEELLLRVLPSINECLTLTDIPEAVLGCYMIIIVLVTKAALEDKVLDAIMEAVAWSQENETLDGCLMCLAIIAEERSQFDIPVKVSRRLFKIPNIARRLSSLAGKCRVESLALGCALAAVQGIGSNVRSEECRALFGDTISSGVFGKSHTTLAVSSLLQKAHECEPGSTERAQLVDIATQLSEGPSSSGFLHDVLEVHSKDLESLGITLQSTLAIDYGQEEDSEDEEMLEVADDEDQQADAAIFLPAITEVSFLDPASTPSFRSAAQAFENAALSKKKLARLLKAEELQSEQATTEPLYLSFLMRMWCSNLSNSARLGALRSASVALKRFQSGVDLQVLIPYLLYALGDSSQAIRRAAAACVTFIAEQSTNNKSKARVWGALNVYGQESSKISKLQPEQTSAILTSALVPSLEECVMDASFMTTSIRHILEGTHAGKPHTTTSLKSAVRASFASFLASHITLTPLLRVQCRLLPIFDLPGKSVGSERTHTLIPYLKQWFSQPLANVTIRCESEGVDNLEADAMHLAALLPRERESAELLKNIVSGSIGKERIFLLNMAFDRLASIWSSMKSEFRLSLSQSLLDSSLEDSTSGTFEETRRIRSLETLKNVKLDTAILVSFVETIPSATKMPDGPPSKRRRRSSRNEIARTELRSPDDVARLLQKVTLILELVESSGPSQHPALFRNLFGILDELQQLKQQSRSDLVYLQSLVLGSINDMVPTIKEQQDQAEYQASVRADLLIECIRHSASPQIQNAALLLVGSLASWVPEVVLHNLMPIFTFMGSNLLRQQDDYSAHVVDQTISRVVPQLAKSLRSKQRNFLQGVADLLLSFTAAFEHIPSHRRLKLFQELARTLGPEDSLSAIVALLVDRYPTSPAQRKFVPELLLHFGPDAILHTFRGYLDLVVDAAGSKRKISDTLFAFNEKQPAQRETSLLHLISSLADLTADTTLRSHVRRAFKRNAESSQARTLFASILETTVQVSKQVAKSQRQYEACRRALANCLDLLPTIDLIKSAELLVENPDSQVQVAAVKAVEVRAGSVAQNDRSAVTTLLAFLPKVENILKQSKAVEVKIIAISCIDKVVERFGKKDVPAVASIAQFISGSQALASTDDRVRILSLLCLASIVSVLEDETISLLPTVLPTAFQYLKQSIEDEKEGLHNAVYSLLSEVIERLAFMFSREYLVPALELSHKSATAGLAGTCEQSRQQFYQSISKHLDAQEVFVAIKATWQSALDSGYEASHEQLELIDATIETQTKAKMIKASSTLFSLLLDTFNLRSAIASREEEEYDDEEVTSLENSLIEAVVAMILKLNDATFRPFFAQLVDQTPVSDTARSITFNKFLAAFFDKFKSIVTSYSSYILEPSAQLLERLANSDNGDDDDDDSTEELRSAVLSALKNTFEHDTDGFWQTPSHYSTILSPLLRQLTLPTSSTSQISSHVIPAITELAAASASSLENHREMNTILLKYMRAEEPHTRLATVLCEQSLTKRLGEEWLALLPEMLPFVSELREDDEESVERETQRWINSMEGILGEDLGEMLQ</sequence>
<feature type="repeat" description="HEAT" evidence="10">
    <location>
        <begin position="580"/>
        <end position="618"/>
    </location>
</feature>
<dbReference type="PANTHER" id="PTHR13457:SF1">
    <property type="entry name" value="HEAT REPEAT-CONTAINING PROTEIN 1"/>
    <property type="match status" value="1"/>
</dbReference>
<dbReference type="GO" id="GO:0034455">
    <property type="term" value="C:t-UTP complex"/>
    <property type="evidence" value="ECO:0007669"/>
    <property type="project" value="TreeGrafter"/>
</dbReference>
<protein>
    <recommendedName>
        <fullName evidence="4 11">U3 small nucleolar RNA-associated protein 10</fullName>
    </recommendedName>
</protein>
<reference evidence="14" key="1">
    <citation type="journal article" date="2020" name="Stud. Mycol.">
        <title>101 Dothideomycetes genomes: a test case for predicting lifestyles and emergence of pathogens.</title>
        <authorList>
            <person name="Haridas S."/>
            <person name="Albert R."/>
            <person name="Binder M."/>
            <person name="Bloem J."/>
            <person name="Labutti K."/>
            <person name="Salamov A."/>
            <person name="Andreopoulos B."/>
            <person name="Baker S."/>
            <person name="Barry K."/>
            <person name="Bills G."/>
            <person name="Bluhm B."/>
            <person name="Cannon C."/>
            <person name="Castanera R."/>
            <person name="Culley D."/>
            <person name="Daum C."/>
            <person name="Ezra D."/>
            <person name="Gonzalez J."/>
            <person name="Henrissat B."/>
            <person name="Kuo A."/>
            <person name="Liang C."/>
            <person name="Lipzen A."/>
            <person name="Lutzoni F."/>
            <person name="Magnuson J."/>
            <person name="Mondo S."/>
            <person name="Nolan M."/>
            <person name="Ohm R."/>
            <person name="Pangilinan J."/>
            <person name="Park H.-J."/>
            <person name="Ramirez L."/>
            <person name="Alfaro M."/>
            <person name="Sun H."/>
            <person name="Tritt A."/>
            <person name="Yoshinaga Y."/>
            <person name="Zwiers L.-H."/>
            <person name="Turgeon B."/>
            <person name="Goodwin S."/>
            <person name="Spatafora J."/>
            <person name="Crous P."/>
            <person name="Grigoriev I."/>
        </authorList>
    </citation>
    <scope>NUCLEOTIDE SEQUENCE</scope>
    <source>
        <strain evidence="14">CBS 627.86</strain>
    </source>
</reference>
<feature type="domain" description="BP28 C-terminal" evidence="13">
    <location>
        <begin position="1497"/>
        <end position="1648"/>
    </location>
</feature>
<evidence type="ECO:0000259" key="13">
    <source>
        <dbReference type="SMART" id="SM01036"/>
    </source>
</evidence>
<gene>
    <name evidence="14" type="ORF">BDV96DRAFT_485905</name>
</gene>
<dbReference type="Gene3D" id="1.25.10.10">
    <property type="entry name" value="Leucine-rich Repeat Variant"/>
    <property type="match status" value="4"/>
</dbReference>
<dbReference type="GO" id="GO:0032040">
    <property type="term" value="C:small-subunit processome"/>
    <property type="evidence" value="ECO:0007669"/>
    <property type="project" value="TreeGrafter"/>
</dbReference>
<keyword evidence="7 11" id="KW-0539">Nucleus</keyword>
<evidence type="ECO:0000256" key="10">
    <source>
        <dbReference type="PROSITE-ProRule" id="PRU00103"/>
    </source>
</evidence>
<dbReference type="InterPro" id="IPR012954">
    <property type="entry name" value="BP28_C_dom"/>
</dbReference>
<dbReference type="PANTHER" id="PTHR13457">
    <property type="entry name" value="BAP28"/>
    <property type="match status" value="1"/>
</dbReference>
<dbReference type="GO" id="GO:0045943">
    <property type="term" value="P:positive regulation of transcription by RNA polymerase I"/>
    <property type="evidence" value="ECO:0007669"/>
    <property type="project" value="TreeGrafter"/>
</dbReference>
<keyword evidence="15" id="KW-1185">Reference proteome</keyword>
<evidence type="ECO:0000256" key="7">
    <source>
        <dbReference type="ARBA" id="ARBA00023242"/>
    </source>
</evidence>
<dbReference type="InterPro" id="IPR021133">
    <property type="entry name" value="HEAT_type_2"/>
</dbReference>
<dbReference type="GO" id="GO:0000462">
    <property type="term" value="P:maturation of SSU-rRNA from tricistronic rRNA transcript (SSU-rRNA, 5.8S rRNA, LSU-rRNA)"/>
    <property type="evidence" value="ECO:0007669"/>
    <property type="project" value="TreeGrafter"/>
</dbReference>
<evidence type="ECO:0000256" key="3">
    <source>
        <dbReference type="ARBA" id="ARBA00011399"/>
    </source>
</evidence>
<dbReference type="SMART" id="SM01036">
    <property type="entry name" value="BP28CT"/>
    <property type="match status" value="1"/>
</dbReference>
<comment type="subcellular location">
    <subcellularLocation>
        <location evidence="1 11">Nucleus</location>
        <location evidence="1 11">Nucleolus</location>
    </subcellularLocation>
</comment>
<feature type="region of interest" description="Disordered" evidence="12">
    <location>
        <begin position="867"/>
        <end position="888"/>
    </location>
</feature>
<dbReference type="Pfam" id="PF23243">
    <property type="entry name" value="HEAT_HEATR1"/>
    <property type="match status" value="1"/>
</dbReference>
<comment type="subunit">
    <text evidence="3 11">Component of the ribosomal small subunit (SSU) processome.</text>
</comment>
<evidence type="ECO:0000256" key="5">
    <source>
        <dbReference type="ARBA" id="ARBA00022517"/>
    </source>
</evidence>
<keyword evidence="8 11" id="KW-0687">Ribonucleoprotein</keyword>
<dbReference type="InterPro" id="IPR040191">
    <property type="entry name" value="UTP10"/>
</dbReference>
<dbReference type="Pfam" id="PF08146">
    <property type="entry name" value="BP28CT"/>
    <property type="match status" value="1"/>
</dbReference>
<dbReference type="GO" id="GO:0030686">
    <property type="term" value="C:90S preribosome"/>
    <property type="evidence" value="ECO:0007669"/>
    <property type="project" value="TreeGrafter"/>
</dbReference>
<accession>A0A6A5ZPW9</accession>
<keyword evidence="6 11" id="KW-0698">rRNA processing</keyword>
<evidence type="ECO:0000256" key="8">
    <source>
        <dbReference type="ARBA" id="ARBA00023274"/>
    </source>
</evidence>
<dbReference type="EMBL" id="ML977314">
    <property type="protein sequence ID" value="KAF2120311.1"/>
    <property type="molecule type" value="Genomic_DNA"/>
</dbReference>